<dbReference type="Proteomes" id="UP000242381">
    <property type="component" value="Unassembled WGS sequence"/>
</dbReference>
<evidence type="ECO:0000313" key="1">
    <source>
        <dbReference type="EMBL" id="ORE16954.1"/>
    </source>
</evidence>
<accession>A0A1X0RY81</accession>
<protein>
    <submittedName>
        <fullName evidence="1">Uncharacterized protein</fullName>
    </submittedName>
</protein>
<sequence>MANKFIQLKFKTYINKQKGTQEIVKRPFDNSKKYGTSSTVDAKNQNPKKANMCHYLLLNFLPPLNGSESLHSEMVLLLSINGKRAASTRRITEEIKRKYKQSNGEPNLFMLTST</sequence>
<dbReference type="AlphaFoldDB" id="A0A1X0RY81"/>
<gene>
    <name evidence="1" type="ORF">BCV71DRAFT_270743</name>
</gene>
<reference evidence="1 2" key="1">
    <citation type="journal article" date="2016" name="Proc. Natl. Acad. Sci. U.S.A.">
        <title>Lipid metabolic changes in an early divergent fungus govern the establishment of a mutualistic symbiosis with endobacteria.</title>
        <authorList>
            <person name="Lastovetsky O.A."/>
            <person name="Gaspar M.L."/>
            <person name="Mondo S.J."/>
            <person name="LaButti K.M."/>
            <person name="Sandor L."/>
            <person name="Grigoriev I.V."/>
            <person name="Henry S.A."/>
            <person name="Pawlowska T.E."/>
        </authorList>
    </citation>
    <scope>NUCLEOTIDE SEQUENCE [LARGE SCALE GENOMIC DNA]</scope>
    <source>
        <strain evidence="1 2">ATCC 11559</strain>
    </source>
</reference>
<evidence type="ECO:0000313" key="2">
    <source>
        <dbReference type="Proteomes" id="UP000242381"/>
    </source>
</evidence>
<name>A0A1X0RY81_RHIZD</name>
<proteinExistence type="predicted"/>
<dbReference type="EMBL" id="KV921370">
    <property type="protein sequence ID" value="ORE16954.1"/>
    <property type="molecule type" value="Genomic_DNA"/>
</dbReference>
<organism evidence="1 2">
    <name type="scientific">Rhizopus microsporus</name>
    <dbReference type="NCBI Taxonomy" id="58291"/>
    <lineage>
        <taxon>Eukaryota</taxon>
        <taxon>Fungi</taxon>
        <taxon>Fungi incertae sedis</taxon>
        <taxon>Mucoromycota</taxon>
        <taxon>Mucoromycotina</taxon>
        <taxon>Mucoromycetes</taxon>
        <taxon>Mucorales</taxon>
        <taxon>Mucorineae</taxon>
        <taxon>Rhizopodaceae</taxon>
        <taxon>Rhizopus</taxon>
    </lineage>
</organism>